<reference evidence="1 2" key="1">
    <citation type="journal article" date="2019" name="Commun. Biol.">
        <title>The bagworm genome reveals a unique fibroin gene that provides high tensile strength.</title>
        <authorList>
            <person name="Kono N."/>
            <person name="Nakamura H."/>
            <person name="Ohtoshi R."/>
            <person name="Tomita M."/>
            <person name="Numata K."/>
            <person name="Arakawa K."/>
        </authorList>
    </citation>
    <scope>NUCLEOTIDE SEQUENCE [LARGE SCALE GENOMIC DNA]</scope>
</reference>
<name>A0A4C1URW9_EUMVA</name>
<protein>
    <submittedName>
        <fullName evidence="1">Uncharacterized protein</fullName>
    </submittedName>
</protein>
<gene>
    <name evidence="1" type="ORF">EVAR_20586_1</name>
</gene>
<organism evidence="1 2">
    <name type="scientific">Eumeta variegata</name>
    <name type="common">Bagworm moth</name>
    <name type="synonym">Eumeta japonica</name>
    <dbReference type="NCBI Taxonomy" id="151549"/>
    <lineage>
        <taxon>Eukaryota</taxon>
        <taxon>Metazoa</taxon>
        <taxon>Ecdysozoa</taxon>
        <taxon>Arthropoda</taxon>
        <taxon>Hexapoda</taxon>
        <taxon>Insecta</taxon>
        <taxon>Pterygota</taxon>
        <taxon>Neoptera</taxon>
        <taxon>Endopterygota</taxon>
        <taxon>Lepidoptera</taxon>
        <taxon>Glossata</taxon>
        <taxon>Ditrysia</taxon>
        <taxon>Tineoidea</taxon>
        <taxon>Psychidae</taxon>
        <taxon>Oiketicinae</taxon>
        <taxon>Eumeta</taxon>
    </lineage>
</organism>
<accession>A0A4C1URW9</accession>
<comment type="caution">
    <text evidence="1">The sequence shown here is derived from an EMBL/GenBank/DDBJ whole genome shotgun (WGS) entry which is preliminary data.</text>
</comment>
<dbReference type="AlphaFoldDB" id="A0A4C1URW9"/>
<keyword evidence="2" id="KW-1185">Reference proteome</keyword>
<dbReference type="OrthoDB" id="10017160at2759"/>
<proteinExistence type="predicted"/>
<evidence type="ECO:0000313" key="1">
    <source>
        <dbReference type="EMBL" id="GBP29223.1"/>
    </source>
</evidence>
<sequence>MMQRFASGDSNPVYDIITGDESCIYCYNSETKRQSTQKIFSFEKLPIKVKRGRSVGKKDGGLFLRNYAVGHYATIALEDKKTVTADRSSNLDVKLLTLVQCRLGAVRKRRYQRDDYIQSEPLRLSMLKAEATEAIKLEIREHFLAFCPIIDTTGAGLMSFIIEKLDEINLDINNLRDRAMIMDKICAVRIMVFKRLLDLNPRFLCTVR</sequence>
<evidence type="ECO:0000313" key="2">
    <source>
        <dbReference type="Proteomes" id="UP000299102"/>
    </source>
</evidence>
<dbReference type="EMBL" id="BGZK01000217">
    <property type="protein sequence ID" value="GBP29223.1"/>
    <property type="molecule type" value="Genomic_DNA"/>
</dbReference>
<dbReference type="Proteomes" id="UP000299102">
    <property type="component" value="Unassembled WGS sequence"/>
</dbReference>